<dbReference type="RefSeq" id="WP_143742382.1">
    <property type="nucleotide sequence ID" value="NZ_PEOG01000047.1"/>
</dbReference>
<dbReference type="PROSITE" id="PS50894">
    <property type="entry name" value="HPT"/>
    <property type="match status" value="1"/>
</dbReference>
<dbReference type="InterPro" id="IPR008207">
    <property type="entry name" value="Sig_transdc_His_kin_Hpt_dom"/>
</dbReference>
<dbReference type="AlphaFoldDB" id="A0A2G9C6Q0"/>
<dbReference type="EMBL" id="PEOG01000047">
    <property type="protein sequence ID" value="PIM52015.1"/>
    <property type="molecule type" value="Genomic_DNA"/>
</dbReference>
<feature type="modified residue" description="Phosphohistidine" evidence="2">
    <location>
        <position position="78"/>
    </location>
</feature>
<evidence type="ECO:0000256" key="1">
    <source>
        <dbReference type="ARBA" id="ARBA00023012"/>
    </source>
</evidence>
<evidence type="ECO:0000313" key="4">
    <source>
        <dbReference type="EMBL" id="PIM52015.1"/>
    </source>
</evidence>
<accession>A0A2G9C6Q0</accession>
<dbReference type="Pfam" id="PF01627">
    <property type="entry name" value="Hpt"/>
    <property type="match status" value="1"/>
</dbReference>
<dbReference type="SUPFAM" id="SSF47226">
    <property type="entry name" value="Histidine-containing phosphotransfer domain, HPT domain"/>
    <property type="match status" value="1"/>
</dbReference>
<gene>
    <name evidence="4" type="ORF">CS062_16670</name>
</gene>
<dbReference type="InterPro" id="IPR036641">
    <property type="entry name" value="HPT_dom_sf"/>
</dbReference>
<keyword evidence="2" id="KW-0597">Phosphoprotein</keyword>
<sequence>VRGASAGPAPSTRHAADARLAGGEVEPLDWQQGLRLWGSVTAWQRGLRRFAEEQREGVARLHQLTQARQWIELRGLVHRWRGVAGSLAMPRLLAAAQPVETALRLGREDDLMALVDTLALTLQDTLDAVAELDGRPSGFAASAPMPMPADPPAEAAARDLRGKKLLVDRLAAALKRSELDDESLAALRLAFGAEALGPLTRALDDFDFDAALLLLQSLRTRLSMPNVPEELS</sequence>
<keyword evidence="1" id="KW-0902">Two-component regulatory system</keyword>
<dbReference type="Proteomes" id="UP000231501">
    <property type="component" value="Unassembled WGS sequence"/>
</dbReference>
<protein>
    <recommendedName>
        <fullName evidence="3">HPt domain-containing protein</fullName>
    </recommendedName>
</protein>
<feature type="domain" description="HPt" evidence="3">
    <location>
        <begin position="39"/>
        <end position="132"/>
    </location>
</feature>
<name>A0A2G9C6Q0_9BURK</name>
<dbReference type="Gene3D" id="1.20.120.160">
    <property type="entry name" value="HPT domain"/>
    <property type="match status" value="1"/>
</dbReference>
<evidence type="ECO:0000313" key="5">
    <source>
        <dbReference type="Proteomes" id="UP000231501"/>
    </source>
</evidence>
<organism evidence="4 5">
    <name type="scientific">Roseateles chitinivorans</name>
    <dbReference type="NCBI Taxonomy" id="2917965"/>
    <lineage>
        <taxon>Bacteria</taxon>
        <taxon>Pseudomonadati</taxon>
        <taxon>Pseudomonadota</taxon>
        <taxon>Betaproteobacteria</taxon>
        <taxon>Burkholderiales</taxon>
        <taxon>Sphaerotilaceae</taxon>
        <taxon>Roseateles</taxon>
    </lineage>
</organism>
<dbReference type="GO" id="GO:0004672">
    <property type="term" value="F:protein kinase activity"/>
    <property type="evidence" value="ECO:0007669"/>
    <property type="project" value="UniProtKB-ARBA"/>
</dbReference>
<keyword evidence="5" id="KW-1185">Reference proteome</keyword>
<dbReference type="GO" id="GO:0000160">
    <property type="term" value="P:phosphorelay signal transduction system"/>
    <property type="evidence" value="ECO:0007669"/>
    <property type="project" value="UniProtKB-KW"/>
</dbReference>
<reference evidence="4 5" key="1">
    <citation type="submission" date="2017-11" db="EMBL/GenBank/DDBJ databases">
        <title>Draft genome sequence of Mitsuaria sp. HWN-4.</title>
        <authorList>
            <person name="Gundlapally S.R."/>
        </authorList>
    </citation>
    <scope>NUCLEOTIDE SEQUENCE [LARGE SCALE GENOMIC DNA]</scope>
    <source>
        <strain evidence="4 5">HWN-4</strain>
    </source>
</reference>
<feature type="non-terminal residue" evidence="4">
    <location>
        <position position="1"/>
    </location>
</feature>
<proteinExistence type="predicted"/>
<evidence type="ECO:0000256" key="2">
    <source>
        <dbReference type="PROSITE-ProRule" id="PRU00110"/>
    </source>
</evidence>
<comment type="caution">
    <text evidence="4">The sequence shown here is derived from an EMBL/GenBank/DDBJ whole genome shotgun (WGS) entry which is preliminary data.</text>
</comment>
<evidence type="ECO:0000259" key="3">
    <source>
        <dbReference type="PROSITE" id="PS50894"/>
    </source>
</evidence>